<dbReference type="GO" id="GO:0005524">
    <property type="term" value="F:ATP binding"/>
    <property type="evidence" value="ECO:0007669"/>
    <property type="project" value="UniProtKB-KW"/>
</dbReference>
<dbReference type="AlphaFoldDB" id="A0A921HNB8"/>
<evidence type="ECO:0000256" key="1">
    <source>
        <dbReference type="ARBA" id="ARBA00006611"/>
    </source>
</evidence>
<keyword evidence="2" id="KW-0547">Nucleotide-binding</keyword>
<evidence type="ECO:0000256" key="2">
    <source>
        <dbReference type="ARBA" id="ARBA00022741"/>
    </source>
</evidence>
<dbReference type="Gene3D" id="3.40.50.300">
    <property type="entry name" value="P-loop containing nucleotide triphosphate hydrolases"/>
    <property type="match status" value="1"/>
</dbReference>
<dbReference type="GO" id="GO:0016887">
    <property type="term" value="F:ATP hydrolysis activity"/>
    <property type="evidence" value="ECO:0007669"/>
    <property type="project" value="TreeGrafter"/>
</dbReference>
<evidence type="ECO:0000313" key="6">
    <source>
        <dbReference type="Proteomes" id="UP000780768"/>
    </source>
</evidence>
<dbReference type="InterPro" id="IPR027417">
    <property type="entry name" value="P-loop_NTPase"/>
</dbReference>
<accession>A0A921HNB8</accession>
<dbReference type="GO" id="GO:0005886">
    <property type="term" value="C:plasma membrane"/>
    <property type="evidence" value="ECO:0007669"/>
    <property type="project" value="TreeGrafter"/>
</dbReference>
<dbReference type="InterPro" id="IPR001482">
    <property type="entry name" value="T2SS/T4SS_dom"/>
</dbReference>
<dbReference type="CDD" id="cd01129">
    <property type="entry name" value="PulE-GspE-like"/>
    <property type="match status" value="1"/>
</dbReference>
<dbReference type="InterPro" id="IPR003593">
    <property type="entry name" value="AAA+_ATPase"/>
</dbReference>
<evidence type="ECO:0000313" key="5">
    <source>
        <dbReference type="EMBL" id="HJF85627.1"/>
    </source>
</evidence>
<feature type="domain" description="Bacterial type II secretion system protein E" evidence="4">
    <location>
        <begin position="236"/>
        <end position="250"/>
    </location>
</feature>
<dbReference type="Gene3D" id="3.30.450.90">
    <property type="match status" value="1"/>
</dbReference>
<comment type="similarity">
    <text evidence="1">Belongs to the GSP E family.</text>
</comment>
<dbReference type="EMBL" id="DYVR01000228">
    <property type="protein sequence ID" value="HJF85627.1"/>
    <property type="molecule type" value="Genomic_DNA"/>
</dbReference>
<dbReference type="SUPFAM" id="SSF52540">
    <property type="entry name" value="P-loop containing nucleoside triphosphate hydrolases"/>
    <property type="match status" value="1"/>
</dbReference>
<comment type="caution">
    <text evidence="5">The sequence shown here is derived from an EMBL/GenBank/DDBJ whole genome shotgun (WGS) entry which is preliminary data.</text>
</comment>
<name>A0A921HNB8_9FIRM</name>
<reference evidence="5" key="1">
    <citation type="journal article" date="2021" name="PeerJ">
        <title>Extensive microbial diversity within the chicken gut microbiome revealed by metagenomics and culture.</title>
        <authorList>
            <person name="Gilroy R."/>
            <person name="Ravi A."/>
            <person name="Getino M."/>
            <person name="Pursley I."/>
            <person name="Horton D.L."/>
            <person name="Alikhan N.F."/>
            <person name="Baker D."/>
            <person name="Gharbi K."/>
            <person name="Hall N."/>
            <person name="Watson M."/>
            <person name="Adriaenssens E.M."/>
            <person name="Foster-Nyarko E."/>
            <person name="Jarju S."/>
            <person name="Secka A."/>
            <person name="Antonio M."/>
            <person name="Oren A."/>
            <person name="Chaudhuri R.R."/>
            <person name="La Ragione R."/>
            <person name="Hildebrand F."/>
            <person name="Pallen M.J."/>
        </authorList>
    </citation>
    <scope>NUCLEOTIDE SEQUENCE</scope>
    <source>
        <strain evidence="5">7318</strain>
    </source>
</reference>
<evidence type="ECO:0000259" key="4">
    <source>
        <dbReference type="PROSITE" id="PS00662"/>
    </source>
</evidence>
<dbReference type="PROSITE" id="PS00662">
    <property type="entry name" value="T2SP_E"/>
    <property type="match status" value="1"/>
</dbReference>
<dbReference type="PANTHER" id="PTHR30258">
    <property type="entry name" value="TYPE II SECRETION SYSTEM PROTEIN GSPE-RELATED"/>
    <property type="match status" value="1"/>
</dbReference>
<keyword evidence="3" id="KW-0067">ATP-binding</keyword>
<organism evidence="5 6">
    <name type="scientific">Megamonas hypermegale</name>
    <dbReference type="NCBI Taxonomy" id="158847"/>
    <lineage>
        <taxon>Bacteria</taxon>
        <taxon>Bacillati</taxon>
        <taxon>Bacillota</taxon>
        <taxon>Negativicutes</taxon>
        <taxon>Selenomonadales</taxon>
        <taxon>Selenomonadaceae</taxon>
        <taxon>Megamonas</taxon>
    </lineage>
</organism>
<proteinExistence type="inferred from homology"/>
<dbReference type="SMART" id="SM00382">
    <property type="entry name" value="AAA"/>
    <property type="match status" value="1"/>
</dbReference>
<sequence length="423" mass="46770">MLEKLRLDLDTCIAKIRQTLAVSSRNSLLQGTLAKSPISSLADIIIDYAAFMNASDIHLEPQEDGLRIRFRIDGVLLFVYEIPPAVQNQLISYLKLTAGMDISEKRIPQDGSILYAQKHLDIRVSVIPVLFGEKMVMRLLISDSKILSLTQMGFSEYNLKLFKSLIKSSSGIITITGPVNSGKSTLLYSVLSYLNRESVNIVTIEDPIEMKIAGINQMQVNLKAGMDFAKGLRAVLRQDPDIVMIGEIRDEYSAGEAVRAALTGHLVFTTLHTASAVGAVARLLDMKVAPAMLSIALAGSTAQRLVRRICPKCREVYIPQENSLEAFLLGDKFYSGMKLLRGTGCAFCNNSGYAGRSAVHEIMKVDDTVRMLIAKGEGDLKLKRFLRLNGMKTLLDDCREKVLDGTTTAQEVWRVLNGVYKFK</sequence>
<gene>
    <name evidence="5" type="ORF">K8V65_08205</name>
</gene>
<evidence type="ECO:0000256" key="3">
    <source>
        <dbReference type="ARBA" id="ARBA00022840"/>
    </source>
</evidence>
<protein>
    <submittedName>
        <fullName evidence="5">GspE/PulE family protein</fullName>
    </submittedName>
</protein>
<dbReference type="PANTHER" id="PTHR30258:SF2">
    <property type="entry name" value="COMG OPERON PROTEIN 1"/>
    <property type="match status" value="1"/>
</dbReference>
<reference evidence="5" key="2">
    <citation type="submission" date="2021-09" db="EMBL/GenBank/DDBJ databases">
        <authorList>
            <person name="Gilroy R."/>
        </authorList>
    </citation>
    <scope>NUCLEOTIDE SEQUENCE</scope>
    <source>
        <strain evidence="5">7318</strain>
    </source>
</reference>
<dbReference type="Pfam" id="PF00437">
    <property type="entry name" value="T2SSE"/>
    <property type="match status" value="1"/>
</dbReference>
<dbReference type="RefSeq" id="WP_303691254.1">
    <property type="nucleotide sequence ID" value="NZ_CAKMHU010000004.1"/>
</dbReference>
<dbReference type="Proteomes" id="UP000780768">
    <property type="component" value="Unassembled WGS sequence"/>
</dbReference>